<dbReference type="InterPro" id="IPR037479">
    <property type="entry name" value="Tauto_MSAD"/>
</dbReference>
<dbReference type="RefSeq" id="WP_093147297.1">
    <property type="nucleotide sequence ID" value="NZ_FNBW01000001.1"/>
</dbReference>
<reference evidence="1 2" key="1">
    <citation type="submission" date="2016-10" db="EMBL/GenBank/DDBJ databases">
        <authorList>
            <person name="Varghese N."/>
            <person name="Submissions S."/>
        </authorList>
    </citation>
    <scope>NUCLEOTIDE SEQUENCE [LARGE SCALE GENOMIC DNA]</scope>
    <source>
        <strain evidence="1 2">DSM 18839</strain>
    </source>
</reference>
<accession>A0A8G2F128</accession>
<dbReference type="PANTHER" id="PTHR38460:SF1">
    <property type="entry name" value="TAUTOMERASE YOLI-RELATED"/>
    <property type="match status" value="1"/>
</dbReference>
<dbReference type="EMBL" id="FNBW01000001">
    <property type="protein sequence ID" value="SDF05005.1"/>
    <property type="molecule type" value="Genomic_DNA"/>
</dbReference>
<evidence type="ECO:0000313" key="1">
    <source>
        <dbReference type="EMBL" id="SDF05005.1"/>
    </source>
</evidence>
<protein>
    <submittedName>
        <fullName evidence="1">Phenylpyruvate tautomerase PptA, 4-oxalocrotonate tautomerase family</fullName>
    </submittedName>
</protein>
<dbReference type="InterPro" id="IPR014347">
    <property type="entry name" value="Tautomerase/MIF_sf"/>
</dbReference>
<dbReference type="Gene3D" id="3.30.429.10">
    <property type="entry name" value="Macrophage Migration Inhibitory Factor"/>
    <property type="match status" value="1"/>
</dbReference>
<keyword evidence="1" id="KW-0670">Pyruvate</keyword>
<dbReference type="Pfam" id="PF14552">
    <property type="entry name" value="Tautomerase_2"/>
    <property type="match status" value="1"/>
</dbReference>
<dbReference type="PANTHER" id="PTHR38460">
    <property type="entry name" value="TAUTOMERASE YOLI-RELATED"/>
    <property type="match status" value="1"/>
</dbReference>
<dbReference type="OrthoDB" id="9804765at2"/>
<sequence length="129" mass="14384">MAQIKIHARRGFIDRHRQTLSDAIHGVMMEALGLPEDKRFHRFIALDDVDFIHPADRGDGYTVIEILMFEGRSDAAKRACLRGLMRAVPEAAGIPAAAVEITIIETPMANWGIRGKIGDELTLNYKVET</sequence>
<comment type="caution">
    <text evidence="1">The sequence shown here is derived from an EMBL/GenBank/DDBJ whole genome shotgun (WGS) entry which is preliminary data.</text>
</comment>
<organism evidence="1 2">
    <name type="scientific">Thalassobaculum litoreum DSM 18839</name>
    <dbReference type="NCBI Taxonomy" id="1123362"/>
    <lineage>
        <taxon>Bacteria</taxon>
        <taxon>Pseudomonadati</taxon>
        <taxon>Pseudomonadota</taxon>
        <taxon>Alphaproteobacteria</taxon>
        <taxon>Rhodospirillales</taxon>
        <taxon>Thalassobaculaceae</taxon>
        <taxon>Thalassobaculum</taxon>
    </lineage>
</organism>
<gene>
    <name evidence="1" type="ORF">SAMN05660686_00036</name>
</gene>
<dbReference type="AlphaFoldDB" id="A0A8G2F128"/>
<evidence type="ECO:0000313" key="2">
    <source>
        <dbReference type="Proteomes" id="UP000198615"/>
    </source>
</evidence>
<name>A0A8G2F128_9PROT</name>
<proteinExistence type="predicted"/>
<dbReference type="Proteomes" id="UP000198615">
    <property type="component" value="Unassembled WGS sequence"/>
</dbReference>
<dbReference type="SUPFAM" id="SSF55331">
    <property type="entry name" value="Tautomerase/MIF"/>
    <property type="match status" value="1"/>
</dbReference>
<keyword evidence="2" id="KW-1185">Reference proteome</keyword>